<feature type="compositionally biased region" description="Basic and acidic residues" evidence="1">
    <location>
        <begin position="1"/>
        <end position="13"/>
    </location>
</feature>
<evidence type="ECO:0000256" key="2">
    <source>
        <dbReference type="SAM" id="Phobius"/>
    </source>
</evidence>
<keyword evidence="4" id="KW-1185">Reference proteome</keyword>
<dbReference type="EMBL" id="JAYKXP010000020">
    <property type="protein sequence ID" value="KAK7047394.1"/>
    <property type="molecule type" value="Genomic_DNA"/>
</dbReference>
<keyword evidence="2" id="KW-0812">Transmembrane</keyword>
<feature type="transmembrane region" description="Helical" evidence="2">
    <location>
        <begin position="223"/>
        <end position="244"/>
    </location>
</feature>
<feature type="transmembrane region" description="Helical" evidence="2">
    <location>
        <begin position="43"/>
        <end position="61"/>
    </location>
</feature>
<accession>A0AAW0D7H6</accession>
<evidence type="ECO:0000313" key="3">
    <source>
        <dbReference type="EMBL" id="KAK7047394.1"/>
    </source>
</evidence>
<reference evidence="3 4" key="1">
    <citation type="submission" date="2024-01" db="EMBL/GenBank/DDBJ databases">
        <title>A draft genome for a cacao thread blight-causing isolate of Paramarasmius palmivorus.</title>
        <authorList>
            <person name="Baruah I.K."/>
            <person name="Bukari Y."/>
            <person name="Amoako-Attah I."/>
            <person name="Meinhardt L.W."/>
            <person name="Bailey B.A."/>
            <person name="Cohen S.P."/>
        </authorList>
    </citation>
    <scope>NUCLEOTIDE SEQUENCE [LARGE SCALE GENOMIC DNA]</scope>
    <source>
        <strain evidence="3 4">GH-12</strain>
    </source>
</reference>
<dbReference type="Proteomes" id="UP001383192">
    <property type="component" value="Unassembled WGS sequence"/>
</dbReference>
<gene>
    <name evidence="3" type="ORF">VNI00_006625</name>
</gene>
<sequence>MHTAETRPTRTTEDEQADHVSSSSSSLFLQVGKFKSTEGLRDGLFVASTSVLISAIVLALSTEGLTVYHGLVTLNLAQLNGLSSLMIRLLLLDYSNLKNTLWNTWVIDLAPRVGTSLPGPRDSFKLLVDIMSVIVKSFARLQFELTMAREAGLHFAIHTSLAGGFGLWFWSEQSRFERYAGESECVAQTMYWFFVPLHSHNKHIRRFFLVHNSLLVFPFTAPLALLLLSLVTSPISFLLLLVIILKNPNSIAGTVSLMVLYSFPMVFYIYSTEQTVRLNVLEDRDEGNWSYGQTLALVTASMSVIMVGSDIEKLLAEKYPGFRRWIKRLYEGSMQRIRNNP</sequence>
<keyword evidence="2" id="KW-0472">Membrane</keyword>
<feature type="transmembrane region" description="Helical" evidence="2">
    <location>
        <begin position="151"/>
        <end position="170"/>
    </location>
</feature>
<keyword evidence="2" id="KW-1133">Transmembrane helix</keyword>
<evidence type="ECO:0000256" key="1">
    <source>
        <dbReference type="SAM" id="MobiDB-lite"/>
    </source>
</evidence>
<organism evidence="3 4">
    <name type="scientific">Paramarasmius palmivorus</name>
    <dbReference type="NCBI Taxonomy" id="297713"/>
    <lineage>
        <taxon>Eukaryota</taxon>
        <taxon>Fungi</taxon>
        <taxon>Dikarya</taxon>
        <taxon>Basidiomycota</taxon>
        <taxon>Agaricomycotina</taxon>
        <taxon>Agaricomycetes</taxon>
        <taxon>Agaricomycetidae</taxon>
        <taxon>Agaricales</taxon>
        <taxon>Marasmiineae</taxon>
        <taxon>Marasmiaceae</taxon>
        <taxon>Paramarasmius</taxon>
    </lineage>
</organism>
<evidence type="ECO:0000313" key="4">
    <source>
        <dbReference type="Proteomes" id="UP001383192"/>
    </source>
</evidence>
<feature type="transmembrane region" description="Helical" evidence="2">
    <location>
        <begin position="251"/>
        <end position="270"/>
    </location>
</feature>
<feature type="transmembrane region" description="Helical" evidence="2">
    <location>
        <begin position="290"/>
        <end position="308"/>
    </location>
</feature>
<proteinExistence type="predicted"/>
<protein>
    <submittedName>
        <fullName evidence="3">Uncharacterized protein</fullName>
    </submittedName>
</protein>
<dbReference type="AlphaFoldDB" id="A0AAW0D7H6"/>
<feature type="region of interest" description="Disordered" evidence="1">
    <location>
        <begin position="1"/>
        <end position="21"/>
    </location>
</feature>
<comment type="caution">
    <text evidence="3">The sequence shown here is derived from an EMBL/GenBank/DDBJ whole genome shotgun (WGS) entry which is preliminary data.</text>
</comment>
<name>A0AAW0D7H6_9AGAR</name>
<feature type="transmembrane region" description="Helical" evidence="2">
    <location>
        <begin position="67"/>
        <end position="91"/>
    </location>
</feature>